<protein>
    <submittedName>
        <fullName evidence="3">DUF4041 domain-containing protein</fullName>
    </submittedName>
</protein>
<organism evidence="3 4">
    <name type="scientific">Vibrio anguillarum</name>
    <name type="common">Listonella anguillarum</name>
    <dbReference type="NCBI Taxonomy" id="55601"/>
    <lineage>
        <taxon>Bacteria</taxon>
        <taxon>Pseudomonadati</taxon>
        <taxon>Pseudomonadota</taxon>
        <taxon>Gammaproteobacteria</taxon>
        <taxon>Vibrionales</taxon>
        <taxon>Vibrionaceae</taxon>
        <taxon>Vibrio</taxon>
    </lineage>
</organism>
<gene>
    <name evidence="3" type="ORF">EAY07_25375</name>
</gene>
<dbReference type="EMBL" id="RDOM01001038">
    <property type="protein sequence ID" value="MBF4275278.1"/>
    <property type="molecule type" value="Genomic_DNA"/>
</dbReference>
<dbReference type="RefSeq" id="WP_194574380.1">
    <property type="nucleotide sequence ID" value="NZ_RDOM01001038.1"/>
</dbReference>
<evidence type="ECO:0000313" key="4">
    <source>
        <dbReference type="Proteomes" id="UP000722957"/>
    </source>
</evidence>
<accession>A0ABD4KWD4</accession>
<dbReference type="Pfam" id="PF10544">
    <property type="entry name" value="T5orf172"/>
    <property type="match status" value="1"/>
</dbReference>
<dbReference type="Gene3D" id="1.10.287.2610">
    <property type="match status" value="1"/>
</dbReference>
<sequence length="109" mass="12619">EEKRYQKALEVARQELEKASDEMKSELEEQIAQLQANLEEAERKHQRAQSMAEQTKRGHVYIISNIGSFGENIYKIGMTRRLEPMDRVNELGDASVPFTFDVHAMIHTN</sequence>
<keyword evidence="1" id="KW-0175">Coiled coil</keyword>
<feature type="coiled-coil region" evidence="1">
    <location>
        <begin position="2"/>
        <end position="58"/>
    </location>
</feature>
<evidence type="ECO:0000256" key="1">
    <source>
        <dbReference type="SAM" id="Coils"/>
    </source>
</evidence>
<name>A0ABD4KWD4_VIBAN</name>
<feature type="non-terminal residue" evidence="3">
    <location>
        <position position="109"/>
    </location>
</feature>
<dbReference type="InterPro" id="IPR018306">
    <property type="entry name" value="Phage_T5_Orf172_DNA-bd"/>
</dbReference>
<proteinExistence type="predicted"/>
<evidence type="ECO:0000259" key="2">
    <source>
        <dbReference type="Pfam" id="PF10544"/>
    </source>
</evidence>
<feature type="non-terminal residue" evidence="3">
    <location>
        <position position="1"/>
    </location>
</feature>
<feature type="domain" description="Bacteriophage T5 Orf172 DNA-binding" evidence="2">
    <location>
        <begin position="58"/>
        <end position="104"/>
    </location>
</feature>
<comment type="caution">
    <text evidence="3">The sequence shown here is derived from an EMBL/GenBank/DDBJ whole genome shotgun (WGS) entry which is preliminary data.</text>
</comment>
<reference evidence="3 4" key="1">
    <citation type="journal article" date="2021" name="PeerJ">
        <title>Analysis of 44 Vibrio anguillarum genomes reveals high genetic diversity.</title>
        <authorList>
            <person name="Hansen M.J."/>
            <person name="Dalsgaard I."/>
        </authorList>
    </citation>
    <scope>NUCLEOTIDE SEQUENCE [LARGE SCALE GENOMIC DNA]</scope>
    <source>
        <strain evidence="3 4">17-16730-2A</strain>
    </source>
</reference>
<evidence type="ECO:0000313" key="3">
    <source>
        <dbReference type="EMBL" id="MBF4275278.1"/>
    </source>
</evidence>
<dbReference type="AlphaFoldDB" id="A0ABD4KWD4"/>
<dbReference type="Proteomes" id="UP000722957">
    <property type="component" value="Unassembled WGS sequence"/>
</dbReference>